<dbReference type="AlphaFoldDB" id="A0A8H3FDG1"/>
<name>A0A8H3FDG1_9LECA</name>
<feature type="transmembrane region" description="Helical" evidence="1">
    <location>
        <begin position="179"/>
        <end position="203"/>
    </location>
</feature>
<gene>
    <name evidence="2" type="ORF">IMSHALPRED_004964</name>
</gene>
<organism evidence="2 3">
    <name type="scientific">Imshaugia aleurites</name>
    <dbReference type="NCBI Taxonomy" id="172621"/>
    <lineage>
        <taxon>Eukaryota</taxon>
        <taxon>Fungi</taxon>
        <taxon>Dikarya</taxon>
        <taxon>Ascomycota</taxon>
        <taxon>Pezizomycotina</taxon>
        <taxon>Lecanoromycetes</taxon>
        <taxon>OSLEUM clade</taxon>
        <taxon>Lecanoromycetidae</taxon>
        <taxon>Lecanorales</taxon>
        <taxon>Lecanorineae</taxon>
        <taxon>Parmeliaceae</taxon>
        <taxon>Imshaugia</taxon>
    </lineage>
</organism>
<accession>A0A8H3FDG1</accession>
<keyword evidence="1" id="KW-0812">Transmembrane</keyword>
<evidence type="ECO:0000313" key="2">
    <source>
        <dbReference type="EMBL" id="CAF9920642.1"/>
    </source>
</evidence>
<feature type="transmembrane region" description="Helical" evidence="1">
    <location>
        <begin position="103"/>
        <end position="122"/>
    </location>
</feature>
<dbReference type="Proteomes" id="UP000664534">
    <property type="component" value="Unassembled WGS sequence"/>
</dbReference>
<dbReference type="OrthoDB" id="10512583at2759"/>
<keyword evidence="1" id="KW-1133">Transmembrane helix</keyword>
<keyword evidence="1" id="KW-0472">Membrane</keyword>
<evidence type="ECO:0000313" key="3">
    <source>
        <dbReference type="Proteomes" id="UP000664534"/>
    </source>
</evidence>
<reference evidence="2" key="1">
    <citation type="submission" date="2021-03" db="EMBL/GenBank/DDBJ databases">
        <authorList>
            <person name="Tagirdzhanova G."/>
        </authorList>
    </citation>
    <scope>NUCLEOTIDE SEQUENCE</scope>
</reference>
<feature type="transmembrane region" description="Helical" evidence="1">
    <location>
        <begin position="134"/>
        <end position="159"/>
    </location>
</feature>
<sequence>MKDLTAILLSHGVLLVVYGFFLATYLILRRKAQRNAAGGPVAQTQRWRALCRNSTAILFMGTAEWTIAIATLFNSLSLDDTCPTLITQDECHRAVLDWQRYRIGLFAGAGVAFFIILVTTYVEAKRTQAHPERCYPLGVLVWSHWLFVVSWSLCTLLASPSVLFDLAGTEHWVAVNSNLGFFAVTMYTFGVALWIIALVRVFYACWRTARERTPARAPSLGESERDVVLQDV</sequence>
<protein>
    <submittedName>
        <fullName evidence="2">Uncharacterized protein</fullName>
    </submittedName>
</protein>
<proteinExistence type="predicted"/>
<comment type="caution">
    <text evidence="2">The sequence shown here is derived from an EMBL/GenBank/DDBJ whole genome shotgun (WGS) entry which is preliminary data.</text>
</comment>
<feature type="transmembrane region" description="Helical" evidence="1">
    <location>
        <begin position="6"/>
        <end position="28"/>
    </location>
</feature>
<keyword evidence="3" id="KW-1185">Reference proteome</keyword>
<dbReference type="EMBL" id="CAJPDT010000026">
    <property type="protein sequence ID" value="CAF9920642.1"/>
    <property type="molecule type" value="Genomic_DNA"/>
</dbReference>
<feature type="transmembrane region" description="Helical" evidence="1">
    <location>
        <begin position="49"/>
        <end position="73"/>
    </location>
</feature>
<evidence type="ECO:0000256" key="1">
    <source>
        <dbReference type="SAM" id="Phobius"/>
    </source>
</evidence>